<keyword evidence="2" id="KW-0812">Transmembrane</keyword>
<evidence type="ECO:0000256" key="2">
    <source>
        <dbReference type="SAM" id="Phobius"/>
    </source>
</evidence>
<evidence type="ECO:0000313" key="4">
    <source>
        <dbReference type="Proteomes" id="UP000580517"/>
    </source>
</evidence>
<evidence type="ECO:0000313" key="3">
    <source>
        <dbReference type="EMBL" id="NYT36921.1"/>
    </source>
</evidence>
<sequence length="458" mass="50217">MRRPDDTMAQHGQAMVLGMLLVGALMAIVLRYFSFGQVVAAKSRQTHALDAAAYSAALAQARALNMLAYINRAHVAHQMAMAHLATLASWSALGGTQAMQAGIGNPPAHVIGMFFGPSHAQAYMAAARAAGLGQAAGTHAELARAYAFHDDTVHGLLTKVQAGIVNSVPQVRMAVLETVLAHNYPESSRHDAQLHIANDQWPRFLRRMPGRGPQSGIRRLSQQAQALYGFLGRRDYTERGFWPASARCPSRRNQLRRRGSTQLDGHGHWVSADTQSFHAVRSNRWIACYSREYPMGWGLVPGRSGRFAGPHEANPPADFSREAFWRWARRVAPSQILNGRSNLLANSWAMLRPKRLGGKGLPDYFDLASASPDAALRFAVTLHLPGPDGLRIATHSGAEAYFAVPPLQKKKEHAKPNLFQPYWQARLADPHANGTSGQTRSTRPAMWRPDTLSVFGEP</sequence>
<proteinExistence type="predicted"/>
<keyword evidence="2" id="KW-1133">Transmembrane helix</keyword>
<feature type="region of interest" description="Disordered" evidence="1">
    <location>
        <begin position="430"/>
        <end position="458"/>
    </location>
</feature>
<name>A0A853FEI5_9BURK</name>
<evidence type="ECO:0000256" key="1">
    <source>
        <dbReference type="SAM" id="MobiDB-lite"/>
    </source>
</evidence>
<keyword evidence="2" id="KW-0472">Membrane</keyword>
<reference evidence="3 4" key="1">
    <citation type="submission" date="2020-07" db="EMBL/GenBank/DDBJ databases">
        <title>Taxonomic revisions and descriptions of new bacterial species based on genomic comparisons in the high-G+C-content subgroup of the family Alcaligenaceae.</title>
        <authorList>
            <person name="Szabo A."/>
            <person name="Felfoldi T."/>
        </authorList>
    </citation>
    <scope>NUCLEOTIDE SEQUENCE [LARGE SCALE GENOMIC DNA]</scope>
    <source>
        <strain evidence="3 4">DSM 25264</strain>
    </source>
</reference>
<feature type="transmembrane region" description="Helical" evidence="2">
    <location>
        <begin position="12"/>
        <end position="33"/>
    </location>
</feature>
<keyword evidence="4" id="KW-1185">Reference proteome</keyword>
<dbReference type="Proteomes" id="UP000580517">
    <property type="component" value="Unassembled WGS sequence"/>
</dbReference>
<dbReference type="RefSeq" id="WP_180029198.1">
    <property type="nucleotide sequence ID" value="NZ_JACCEW010000002.1"/>
</dbReference>
<gene>
    <name evidence="3" type="ORF">H0A68_08555</name>
</gene>
<feature type="compositionally biased region" description="Polar residues" evidence="1">
    <location>
        <begin position="433"/>
        <end position="442"/>
    </location>
</feature>
<dbReference type="AlphaFoldDB" id="A0A853FEI5"/>
<protein>
    <submittedName>
        <fullName evidence="3">Uncharacterized protein</fullName>
    </submittedName>
</protein>
<comment type="caution">
    <text evidence="3">The sequence shown here is derived from an EMBL/GenBank/DDBJ whole genome shotgun (WGS) entry which is preliminary data.</text>
</comment>
<dbReference type="EMBL" id="JACCEW010000002">
    <property type="protein sequence ID" value="NYT36921.1"/>
    <property type="molecule type" value="Genomic_DNA"/>
</dbReference>
<accession>A0A853FEI5</accession>
<organism evidence="3 4">
    <name type="scientific">Allopusillimonas soli</name>
    <dbReference type="NCBI Taxonomy" id="659016"/>
    <lineage>
        <taxon>Bacteria</taxon>
        <taxon>Pseudomonadati</taxon>
        <taxon>Pseudomonadota</taxon>
        <taxon>Betaproteobacteria</taxon>
        <taxon>Burkholderiales</taxon>
        <taxon>Alcaligenaceae</taxon>
        <taxon>Allopusillimonas</taxon>
    </lineage>
</organism>